<reference evidence="1 2" key="1">
    <citation type="submission" date="2020-07" db="EMBL/GenBank/DDBJ databases">
        <title>Thermogemmata thermophila gen. nov., sp. nov., a novel moderate thermophilic planctomycete from a Kamchatka hot spring.</title>
        <authorList>
            <person name="Elcheninov A.G."/>
            <person name="Podosokorskaya O.A."/>
            <person name="Kovaleva O.L."/>
            <person name="Novikov A."/>
            <person name="Bonch-Osmolovskaya E.A."/>
            <person name="Toshchakov S.V."/>
            <person name="Kublanov I.V."/>
        </authorList>
    </citation>
    <scope>NUCLEOTIDE SEQUENCE [LARGE SCALE GENOMIC DNA]</scope>
    <source>
        <strain evidence="1 2">2918</strain>
    </source>
</reference>
<evidence type="ECO:0000313" key="1">
    <source>
        <dbReference type="EMBL" id="MBA2225218.1"/>
    </source>
</evidence>
<dbReference type="RefSeq" id="WP_194536600.1">
    <property type="nucleotide sequence ID" value="NZ_JACEFB010000001.1"/>
</dbReference>
<dbReference type="AlphaFoldDB" id="A0A7V9AAP1"/>
<gene>
    <name evidence="1" type="ORF">H0921_03475</name>
</gene>
<organism evidence="1 2">
    <name type="scientific">Thermogemmata fonticola</name>
    <dbReference type="NCBI Taxonomy" id="2755323"/>
    <lineage>
        <taxon>Bacteria</taxon>
        <taxon>Pseudomonadati</taxon>
        <taxon>Planctomycetota</taxon>
        <taxon>Planctomycetia</taxon>
        <taxon>Gemmatales</taxon>
        <taxon>Gemmataceae</taxon>
        <taxon>Thermogemmata</taxon>
    </lineage>
</organism>
<proteinExistence type="predicted"/>
<dbReference type="Proteomes" id="UP000542342">
    <property type="component" value="Unassembled WGS sequence"/>
</dbReference>
<sequence>MPAPLPPPKAVHVFQGDVGAALEFLKRARWELRELRYARLYQDRLLVIDVNRDSLEIQGVGYPHSAAATLLRAVNAAFDPATLAEATSAEYKEFTTGRRHAWAEDRVM</sequence>
<evidence type="ECO:0000313" key="2">
    <source>
        <dbReference type="Proteomes" id="UP000542342"/>
    </source>
</evidence>
<dbReference type="EMBL" id="JACEFB010000001">
    <property type="protein sequence ID" value="MBA2225218.1"/>
    <property type="molecule type" value="Genomic_DNA"/>
</dbReference>
<protein>
    <submittedName>
        <fullName evidence="1">Uncharacterized protein</fullName>
    </submittedName>
</protein>
<name>A0A7V9AAP1_9BACT</name>
<accession>A0A7V9AAP1</accession>
<keyword evidence="2" id="KW-1185">Reference proteome</keyword>
<comment type="caution">
    <text evidence="1">The sequence shown here is derived from an EMBL/GenBank/DDBJ whole genome shotgun (WGS) entry which is preliminary data.</text>
</comment>